<dbReference type="NCBIfam" id="TIGR03780">
    <property type="entry name" value="Bac_Flav_CT_N"/>
    <property type="match status" value="1"/>
</dbReference>
<keyword evidence="2" id="KW-1185">Reference proteome</keyword>
<dbReference type="AlphaFoldDB" id="A0A6N8HFX5"/>
<dbReference type="Pfam" id="PF13595">
    <property type="entry name" value="DUF4138"/>
    <property type="match status" value="1"/>
</dbReference>
<dbReference type="EMBL" id="WOWP01000053">
    <property type="protein sequence ID" value="MUV04580.1"/>
    <property type="molecule type" value="Genomic_DNA"/>
</dbReference>
<accession>A0A6N8HFX5</accession>
<evidence type="ECO:0000313" key="2">
    <source>
        <dbReference type="Proteomes" id="UP000433945"/>
    </source>
</evidence>
<reference evidence="1 2" key="1">
    <citation type="submission" date="2019-12" db="EMBL/GenBank/DDBJ databases">
        <authorList>
            <person name="Sun J.-Q."/>
        </authorList>
    </citation>
    <scope>NUCLEOTIDE SEQUENCE [LARGE SCALE GENOMIC DNA]</scope>
    <source>
        <strain evidence="1 2">JCM 17928</strain>
    </source>
</reference>
<evidence type="ECO:0000313" key="1">
    <source>
        <dbReference type="EMBL" id="MUV04580.1"/>
    </source>
</evidence>
<sequence>MKNNKMNLLSDSYMKYQKNLFLLVLLAVSLAGAQPLSHPITGQQLPVSYNYTTSLLFSYPIVSVDRGNGEVLAQIPEGLENILQIKAAQENYCATNLTVITADGTVYSFNLCYEAAPEITAYSCNENSEPYPKTIVDGNNAAVLDHLSELAYHDRNYTREFGENAYGIALAVTGMYTANDYIFYRMRLENSTPISYDIDQLRFYIRDQKRAKRTASQDLEIQPLSWYREVQNVRPHSQVTFICVLPKFTIPDRKNLHIQLVEKSGGRHLQLKLRNTKTAAVLTLPLFSE</sequence>
<dbReference type="OrthoDB" id="1038500at2"/>
<dbReference type="Proteomes" id="UP000433945">
    <property type="component" value="Unassembled WGS sequence"/>
</dbReference>
<organism evidence="1 2">
    <name type="scientific">Flavobacterium rakeshii</name>
    <dbReference type="NCBI Taxonomy" id="1038845"/>
    <lineage>
        <taxon>Bacteria</taxon>
        <taxon>Pseudomonadati</taxon>
        <taxon>Bacteroidota</taxon>
        <taxon>Flavobacteriia</taxon>
        <taxon>Flavobacteriales</taxon>
        <taxon>Flavobacteriaceae</taxon>
        <taxon>Flavobacterium</taxon>
    </lineage>
</organism>
<dbReference type="InterPro" id="IPR022298">
    <property type="entry name" value="Conjug_transposon_TraN"/>
</dbReference>
<name>A0A6N8HFX5_9FLAO</name>
<comment type="caution">
    <text evidence="1">The sequence shown here is derived from an EMBL/GenBank/DDBJ whole genome shotgun (WGS) entry which is preliminary data.</text>
</comment>
<protein>
    <submittedName>
        <fullName evidence="1">Conjugative transposon protein TraN</fullName>
    </submittedName>
</protein>
<proteinExistence type="predicted"/>
<gene>
    <name evidence="1" type="primary">traN</name>
    <name evidence="1" type="ORF">GN157_12760</name>
</gene>